<evidence type="ECO:0000313" key="2">
    <source>
        <dbReference type="Proteomes" id="UP000004926"/>
    </source>
</evidence>
<dbReference type="AlphaFoldDB" id="H5X7N6"/>
<dbReference type="eggNOG" id="ENOG50306ZN">
    <property type="taxonomic scope" value="Bacteria"/>
</dbReference>
<dbReference type="HOGENOM" id="CLU_1446667_0_0_11"/>
<evidence type="ECO:0000313" key="1">
    <source>
        <dbReference type="EMBL" id="EHR51328.1"/>
    </source>
</evidence>
<proteinExistence type="predicted"/>
<sequence length="197" mass="21557">MFASRYDPLVDLFSVDILHIEHPGGFRNALWRTTYRVDVYDDHGEALATVRERQQPGALKLGRATGFSGHLPFDLRVTGPDGRDLLGIRKGFSGRRARVDVTDPAGPLVGSLVRQGLRDIAVNDQQGRSHGNLSDIAAFQFGALARRDGRKVRRDLLRMPPELGSPVRELVIGAALAFDIVHGKGTTKPSGWSWPAG</sequence>
<organism evidence="1 2">
    <name type="scientific">Saccharomonospora marina XMU15</name>
    <dbReference type="NCBI Taxonomy" id="882083"/>
    <lineage>
        <taxon>Bacteria</taxon>
        <taxon>Bacillati</taxon>
        <taxon>Actinomycetota</taxon>
        <taxon>Actinomycetes</taxon>
        <taxon>Pseudonocardiales</taxon>
        <taxon>Pseudonocardiaceae</taxon>
        <taxon>Saccharomonospora</taxon>
    </lineage>
</organism>
<gene>
    <name evidence="1" type="ORF">SacmaDRAFT_3093</name>
</gene>
<dbReference type="EMBL" id="CM001439">
    <property type="protein sequence ID" value="EHR51328.1"/>
    <property type="molecule type" value="Genomic_DNA"/>
</dbReference>
<dbReference type="STRING" id="882083.SacmaDRAFT_3093"/>
<protein>
    <recommendedName>
        <fullName evidence="3">Scramblase</fullName>
    </recommendedName>
</protein>
<evidence type="ECO:0008006" key="3">
    <source>
        <dbReference type="Google" id="ProtNLM"/>
    </source>
</evidence>
<reference evidence="1 2" key="1">
    <citation type="journal article" date="2012" name="Stand. Genomic Sci.">
        <title>Genome sequence of the ocean sediment bacterium Saccharomonospora marina type strain (XMU15(T)).</title>
        <authorList>
            <person name="Klenk H.P."/>
            <person name="Lu M."/>
            <person name="Lucas S."/>
            <person name="Lapidus A."/>
            <person name="Copeland A."/>
            <person name="Pitluck S."/>
            <person name="Goodwin L.A."/>
            <person name="Han C."/>
            <person name="Tapia R."/>
            <person name="Brambilla E.M."/>
            <person name="Potter G."/>
            <person name="Land M."/>
            <person name="Ivanova N."/>
            <person name="Rohde M."/>
            <person name="Goker M."/>
            <person name="Detter J.C."/>
            <person name="Li W.J."/>
            <person name="Kyrpides N.C."/>
            <person name="Woyke T."/>
        </authorList>
    </citation>
    <scope>NUCLEOTIDE SEQUENCE [LARGE SCALE GENOMIC DNA]</scope>
    <source>
        <strain evidence="1 2">XMU15</strain>
    </source>
</reference>
<name>H5X7N6_9PSEU</name>
<dbReference type="Proteomes" id="UP000004926">
    <property type="component" value="Chromosome"/>
</dbReference>
<keyword evidence="2" id="KW-1185">Reference proteome</keyword>
<accession>H5X7N6</accession>